<comment type="caution">
    <text evidence="3">The sequence shown here is derived from an EMBL/GenBank/DDBJ whole genome shotgun (WGS) entry which is preliminary data.</text>
</comment>
<gene>
    <name evidence="3" type="ORF">ACFONA_16870</name>
</gene>
<dbReference type="InterPro" id="IPR001995">
    <property type="entry name" value="Peptidase_A2_cat"/>
</dbReference>
<dbReference type="CDD" id="cd05483">
    <property type="entry name" value="retropepsin_like_bacteria"/>
    <property type="match status" value="1"/>
</dbReference>
<dbReference type="EMBL" id="JBHRXP010000009">
    <property type="protein sequence ID" value="MFC3581844.1"/>
    <property type="molecule type" value="Genomic_DNA"/>
</dbReference>
<keyword evidence="3" id="KW-0645">Protease</keyword>
<dbReference type="InterPro" id="IPR001969">
    <property type="entry name" value="Aspartic_peptidase_AS"/>
</dbReference>
<evidence type="ECO:0000259" key="2">
    <source>
        <dbReference type="PROSITE" id="PS50175"/>
    </source>
</evidence>
<keyword evidence="1" id="KW-0378">Hydrolase</keyword>
<dbReference type="GO" id="GO:0006508">
    <property type="term" value="P:proteolysis"/>
    <property type="evidence" value="ECO:0007669"/>
    <property type="project" value="UniProtKB-KW"/>
</dbReference>
<dbReference type="InterPro" id="IPR021109">
    <property type="entry name" value="Peptidase_aspartic_dom_sf"/>
</dbReference>
<organism evidence="3 4">
    <name type="scientific">Sphingomonas hylomeconis</name>
    <dbReference type="NCBI Taxonomy" id="1395958"/>
    <lineage>
        <taxon>Bacteria</taxon>
        <taxon>Pseudomonadati</taxon>
        <taxon>Pseudomonadota</taxon>
        <taxon>Alphaproteobacteria</taxon>
        <taxon>Sphingomonadales</taxon>
        <taxon>Sphingomonadaceae</taxon>
        <taxon>Sphingomonas</taxon>
    </lineage>
</organism>
<evidence type="ECO:0000313" key="4">
    <source>
        <dbReference type="Proteomes" id="UP001595713"/>
    </source>
</evidence>
<proteinExistence type="predicted"/>
<dbReference type="SUPFAM" id="SSF50630">
    <property type="entry name" value="Acid proteases"/>
    <property type="match status" value="2"/>
</dbReference>
<dbReference type="RefSeq" id="WP_261294730.1">
    <property type="nucleotide sequence ID" value="NZ_JANQBK010000009.1"/>
</dbReference>
<dbReference type="Proteomes" id="UP001595713">
    <property type="component" value="Unassembled WGS sequence"/>
</dbReference>
<dbReference type="GO" id="GO:0008233">
    <property type="term" value="F:peptidase activity"/>
    <property type="evidence" value="ECO:0007669"/>
    <property type="project" value="UniProtKB-KW"/>
</dbReference>
<sequence length="272" mass="28858">MEHGDGGSPVITARINDTGPFDFVLDTGSSGTTLDERRVKQLRLQPDGPGEQAQGMGGQIDVRLFRINRFEAGPLAVEDMIVPGVAAPSLASHDIAGLAGVDIFGRLLTTWRWDRSCVQLSGSGGKPSGLGWKPIRSKWLKPWKVLIPVKIGTAQGWGLLDTGAQKSIISPEFARLANFGRADAVGIVAGGITGIDGKETPLVAYKGSATVGSWSYKNVGVSVAALPLFDRLGGVNQPLAVIGMDWIGSRQFAIDYGAERVWQKALEPGAKR</sequence>
<feature type="domain" description="Peptidase A2" evidence="2">
    <location>
        <begin position="21"/>
        <end position="108"/>
    </location>
</feature>
<dbReference type="Gene3D" id="2.40.70.10">
    <property type="entry name" value="Acid Proteases"/>
    <property type="match status" value="2"/>
</dbReference>
<protein>
    <submittedName>
        <fullName evidence="3">Aspartyl protease family protein</fullName>
    </submittedName>
</protein>
<keyword evidence="4" id="KW-1185">Reference proteome</keyword>
<evidence type="ECO:0000256" key="1">
    <source>
        <dbReference type="ARBA" id="ARBA00022801"/>
    </source>
</evidence>
<accession>A0ABV7SY62</accession>
<name>A0ABV7SY62_9SPHN</name>
<evidence type="ECO:0000313" key="3">
    <source>
        <dbReference type="EMBL" id="MFC3581844.1"/>
    </source>
</evidence>
<reference evidence="4" key="1">
    <citation type="journal article" date="2019" name="Int. J. Syst. Evol. Microbiol.">
        <title>The Global Catalogue of Microorganisms (GCM) 10K type strain sequencing project: providing services to taxonomists for standard genome sequencing and annotation.</title>
        <authorList>
            <consortium name="The Broad Institute Genomics Platform"/>
            <consortium name="The Broad Institute Genome Sequencing Center for Infectious Disease"/>
            <person name="Wu L."/>
            <person name="Ma J."/>
        </authorList>
    </citation>
    <scope>NUCLEOTIDE SEQUENCE [LARGE SCALE GENOMIC DNA]</scope>
    <source>
        <strain evidence="4">KCTC 42739</strain>
    </source>
</reference>
<dbReference type="PROSITE" id="PS00141">
    <property type="entry name" value="ASP_PROTEASE"/>
    <property type="match status" value="1"/>
</dbReference>
<dbReference type="Pfam" id="PF13650">
    <property type="entry name" value="Asp_protease_2"/>
    <property type="match status" value="2"/>
</dbReference>
<dbReference type="InterPro" id="IPR034122">
    <property type="entry name" value="Retropepsin-like_bacterial"/>
</dbReference>
<dbReference type="PROSITE" id="PS50175">
    <property type="entry name" value="ASP_PROT_RETROV"/>
    <property type="match status" value="1"/>
</dbReference>